<feature type="compositionally biased region" description="Basic and acidic residues" evidence="1">
    <location>
        <begin position="230"/>
        <end position="242"/>
    </location>
</feature>
<dbReference type="AlphaFoldDB" id="A0A8H6RFG3"/>
<accession>A0A8H6RFG3</accession>
<name>A0A8H6RFG3_9PEZI</name>
<dbReference type="EMBL" id="JABCIY010000168">
    <property type="protein sequence ID" value="KAF7190875.1"/>
    <property type="molecule type" value="Genomic_DNA"/>
</dbReference>
<feature type="region of interest" description="Disordered" evidence="1">
    <location>
        <begin position="261"/>
        <end position="322"/>
    </location>
</feature>
<proteinExistence type="predicted"/>
<evidence type="ECO:0000256" key="1">
    <source>
        <dbReference type="SAM" id="MobiDB-lite"/>
    </source>
</evidence>
<dbReference type="Proteomes" id="UP000660729">
    <property type="component" value="Unassembled WGS sequence"/>
</dbReference>
<dbReference type="OrthoDB" id="5396104at2759"/>
<evidence type="ECO:0000313" key="3">
    <source>
        <dbReference type="Proteomes" id="UP000660729"/>
    </source>
</evidence>
<comment type="caution">
    <text evidence="2">The sequence shown here is derived from an EMBL/GenBank/DDBJ whole genome shotgun (WGS) entry which is preliminary data.</text>
</comment>
<gene>
    <name evidence="2" type="ORF">HII31_08034</name>
</gene>
<reference evidence="2" key="1">
    <citation type="submission" date="2020-04" db="EMBL/GenBank/DDBJ databases">
        <title>Draft genome resource of the tomato pathogen Pseudocercospora fuligena.</title>
        <authorList>
            <person name="Zaccaron A."/>
        </authorList>
    </citation>
    <scope>NUCLEOTIDE SEQUENCE</scope>
    <source>
        <strain evidence="2">PF001</strain>
    </source>
</reference>
<organism evidence="2 3">
    <name type="scientific">Pseudocercospora fuligena</name>
    <dbReference type="NCBI Taxonomy" id="685502"/>
    <lineage>
        <taxon>Eukaryota</taxon>
        <taxon>Fungi</taxon>
        <taxon>Dikarya</taxon>
        <taxon>Ascomycota</taxon>
        <taxon>Pezizomycotina</taxon>
        <taxon>Dothideomycetes</taxon>
        <taxon>Dothideomycetidae</taxon>
        <taxon>Mycosphaerellales</taxon>
        <taxon>Mycosphaerellaceae</taxon>
        <taxon>Pseudocercospora</taxon>
    </lineage>
</organism>
<protein>
    <submittedName>
        <fullName evidence="2">Uncharacterized protein</fullName>
    </submittedName>
</protein>
<feature type="region of interest" description="Disordered" evidence="1">
    <location>
        <begin position="222"/>
        <end position="242"/>
    </location>
</feature>
<sequence>MPRQLTITPASYKSSLLSIPPTPFSPLLPITPPASPPRYNQAAGSRAAKLKASAELLPPPPESLHWLWQCHKCNRVYQLGVTRRCLDDGHFFCAGTTVVKRSKKGNGGKRVVRHAACASEFDYQGWKAWGNWRRAVVERVEAAEALMVAEEMFEKEMNGNIMVPEGRWFQGRWTTKPEARDVAAGAQKKDCWMKCDYPSECRWGKQFGVQTTTTTPKVATVTVPSTPTTKSEESKEVKPKTSFEEILGLSLPSADITDEPLSPSAVDFLEPLSPTKSQSQKAVTEGETKSVSMNDLLESAKRRKRRSSGQIPSPLGANPPSEVKEEIKIGISGSEILQKAFDDIELDLKKGLGSLLALEEKADAFVKGLSVSKKK</sequence>
<evidence type="ECO:0000313" key="2">
    <source>
        <dbReference type="EMBL" id="KAF7190875.1"/>
    </source>
</evidence>
<keyword evidence="3" id="KW-1185">Reference proteome</keyword>